<keyword evidence="1" id="KW-0929">Antimicrobial</keyword>
<dbReference type="EMBL" id="LR796224">
    <property type="protein sequence ID" value="CAB4128222.1"/>
    <property type="molecule type" value="Genomic_DNA"/>
</dbReference>
<organism evidence="5">
    <name type="scientific">uncultured Caudovirales phage</name>
    <dbReference type="NCBI Taxonomy" id="2100421"/>
    <lineage>
        <taxon>Viruses</taxon>
        <taxon>Duplodnaviria</taxon>
        <taxon>Heunggongvirae</taxon>
        <taxon>Uroviricota</taxon>
        <taxon>Caudoviricetes</taxon>
        <taxon>Peduoviridae</taxon>
        <taxon>Maltschvirus</taxon>
        <taxon>Maltschvirus maltsch</taxon>
    </lineage>
</organism>
<dbReference type="InterPro" id="IPR036505">
    <property type="entry name" value="Amidase/PGRP_sf"/>
</dbReference>
<sequence length="181" mass="21194">MTTPDALFRRDFRQWKTAEEFRNHVWSYDSNIANWAKAIIMHHTYSPQEYQWRGLSTMTGMMNYYRGLNWTSGPHLFIAPDGIWQMTAINEPGTHAAMWNNKAWGIEMVGYFDHHAWSEKQRTTMYHVAETLLRWRGLQPSKDTVLGHRETGSPKTCPGTMIDMDLVRADLRARFVQDTNP</sequence>
<evidence type="ECO:0000259" key="3">
    <source>
        <dbReference type="SMART" id="SM00644"/>
    </source>
</evidence>
<dbReference type="GO" id="GO:0001897">
    <property type="term" value="P:symbiont-mediated cytolysis of host cell"/>
    <property type="evidence" value="ECO:0007669"/>
    <property type="project" value="UniProtKB-ARBA"/>
</dbReference>
<gene>
    <name evidence="4" type="ORF">UFOVP107_16</name>
    <name evidence="5" type="ORF">UFOVP214_35</name>
</gene>
<dbReference type="InterPro" id="IPR002502">
    <property type="entry name" value="Amidase_domain"/>
</dbReference>
<proteinExistence type="predicted"/>
<dbReference type="Pfam" id="PF01510">
    <property type="entry name" value="Amidase_2"/>
    <property type="match status" value="1"/>
</dbReference>
<dbReference type="SMART" id="SM00644">
    <property type="entry name" value="Ami_2"/>
    <property type="match status" value="1"/>
</dbReference>
<keyword evidence="2" id="KW-0081">Bacteriolytic enzyme</keyword>
<dbReference type="CDD" id="cd06583">
    <property type="entry name" value="PGRP"/>
    <property type="match status" value="1"/>
</dbReference>
<dbReference type="GO" id="GO:0008745">
    <property type="term" value="F:N-acetylmuramoyl-L-alanine amidase activity"/>
    <property type="evidence" value="ECO:0007669"/>
    <property type="project" value="InterPro"/>
</dbReference>
<accession>A0A6J7WTJ6</accession>
<feature type="domain" description="N-acetylmuramoyl-L-alanine amidase" evidence="3">
    <location>
        <begin position="25"/>
        <end position="159"/>
    </location>
</feature>
<reference evidence="5" key="1">
    <citation type="submission" date="2020-05" db="EMBL/GenBank/DDBJ databases">
        <authorList>
            <person name="Chiriac C."/>
            <person name="Salcher M."/>
            <person name="Ghai R."/>
            <person name="Kavagutti S V."/>
        </authorList>
    </citation>
    <scope>NUCLEOTIDE SEQUENCE</scope>
</reference>
<dbReference type="Gene3D" id="3.40.80.10">
    <property type="entry name" value="Peptidoglycan recognition protein-like"/>
    <property type="match status" value="1"/>
</dbReference>
<evidence type="ECO:0000313" key="5">
    <source>
        <dbReference type="EMBL" id="CAB5218583.1"/>
    </source>
</evidence>
<evidence type="ECO:0000256" key="1">
    <source>
        <dbReference type="ARBA" id="ARBA00022529"/>
    </source>
</evidence>
<evidence type="ECO:0000256" key="2">
    <source>
        <dbReference type="ARBA" id="ARBA00022638"/>
    </source>
</evidence>
<protein>
    <submittedName>
        <fullName evidence="5">N-acetylmuramoyl-L-alanine amidase domain</fullName>
    </submittedName>
</protein>
<evidence type="ECO:0000313" key="4">
    <source>
        <dbReference type="EMBL" id="CAB4128222.1"/>
    </source>
</evidence>
<dbReference type="SUPFAM" id="SSF55846">
    <property type="entry name" value="N-acetylmuramoyl-L-alanine amidase-like"/>
    <property type="match status" value="1"/>
</dbReference>
<dbReference type="GO" id="GO:0009253">
    <property type="term" value="P:peptidoglycan catabolic process"/>
    <property type="evidence" value="ECO:0007669"/>
    <property type="project" value="InterPro"/>
</dbReference>
<name>A0A6J7WTJ6_9CAUD</name>
<dbReference type="EMBL" id="LR798264">
    <property type="protein sequence ID" value="CAB5218583.1"/>
    <property type="molecule type" value="Genomic_DNA"/>
</dbReference>
<dbReference type="GO" id="GO:0042742">
    <property type="term" value="P:defense response to bacterium"/>
    <property type="evidence" value="ECO:0007669"/>
    <property type="project" value="UniProtKB-KW"/>
</dbReference>